<dbReference type="NCBIfam" id="TIGR00205">
    <property type="entry name" value="fliE"/>
    <property type="match status" value="1"/>
</dbReference>
<comment type="subcellular location">
    <subcellularLocation>
        <location evidence="1 4">Bacterial flagellum basal body</location>
    </subcellularLocation>
</comment>
<dbReference type="Proteomes" id="UP000064243">
    <property type="component" value="Unassembled WGS sequence"/>
</dbReference>
<dbReference type="PRINTS" id="PR01006">
    <property type="entry name" value="FLGHOOKFLIE"/>
</dbReference>
<comment type="similarity">
    <text evidence="2 4">Belongs to the FliE family.</text>
</comment>
<dbReference type="GO" id="GO:0009425">
    <property type="term" value="C:bacterial-type flagellum basal body"/>
    <property type="evidence" value="ECO:0007669"/>
    <property type="project" value="UniProtKB-SubCell"/>
</dbReference>
<dbReference type="OrthoDB" id="8909229at2"/>
<dbReference type="PANTHER" id="PTHR34653">
    <property type="match status" value="1"/>
</dbReference>
<organism evidence="6 7">
    <name type="scientific">Thiobacillus denitrificans</name>
    <dbReference type="NCBI Taxonomy" id="36861"/>
    <lineage>
        <taxon>Bacteria</taxon>
        <taxon>Pseudomonadati</taxon>
        <taxon>Pseudomonadota</taxon>
        <taxon>Betaproteobacteria</taxon>
        <taxon>Nitrosomonadales</taxon>
        <taxon>Thiobacillaceae</taxon>
        <taxon>Thiobacillus</taxon>
    </lineage>
</organism>
<keyword evidence="3 4" id="KW-0975">Bacterial flagellum</keyword>
<keyword evidence="6" id="KW-0966">Cell projection</keyword>
<proteinExistence type="inferred from homology"/>
<protein>
    <recommendedName>
        <fullName evidence="4 5">Flagellar hook-basal body complex protein FliE</fullName>
    </recommendedName>
</protein>
<evidence type="ECO:0000256" key="4">
    <source>
        <dbReference type="HAMAP-Rule" id="MF_00724"/>
    </source>
</evidence>
<dbReference type="GO" id="GO:0005198">
    <property type="term" value="F:structural molecule activity"/>
    <property type="evidence" value="ECO:0007669"/>
    <property type="project" value="UniProtKB-UniRule"/>
</dbReference>
<dbReference type="RefSeq" id="WP_059754870.1">
    <property type="nucleotide sequence ID" value="NZ_LDUG01000021.1"/>
</dbReference>
<dbReference type="GO" id="GO:0071973">
    <property type="term" value="P:bacterial-type flagellum-dependent cell motility"/>
    <property type="evidence" value="ECO:0007669"/>
    <property type="project" value="InterPro"/>
</dbReference>
<dbReference type="Pfam" id="PF02049">
    <property type="entry name" value="FliE"/>
    <property type="match status" value="1"/>
</dbReference>
<dbReference type="InterPro" id="IPR001624">
    <property type="entry name" value="FliE"/>
</dbReference>
<sequence length="118" mass="12626">MSIGAIDTSRIEAMMAQLQAAAARTSPANVNPLSDGGLQTKQASAVDFQSVLKTSLDQVNQVQLQSQHLAQRFEMGDSTVSLSDAMISLQKSSIALQQTVQVRNKLVSAYQEIMAMGV</sequence>
<evidence type="ECO:0000313" key="7">
    <source>
        <dbReference type="Proteomes" id="UP000064243"/>
    </source>
</evidence>
<evidence type="ECO:0000256" key="3">
    <source>
        <dbReference type="ARBA" id="ARBA00023143"/>
    </source>
</evidence>
<dbReference type="GO" id="GO:0003774">
    <property type="term" value="F:cytoskeletal motor activity"/>
    <property type="evidence" value="ECO:0007669"/>
    <property type="project" value="InterPro"/>
</dbReference>
<accession>A0A125BCN7</accession>
<evidence type="ECO:0000256" key="1">
    <source>
        <dbReference type="ARBA" id="ARBA00004117"/>
    </source>
</evidence>
<dbReference type="AlphaFoldDB" id="A0A125BCN7"/>
<keyword evidence="7" id="KW-1185">Reference proteome</keyword>
<evidence type="ECO:0000256" key="5">
    <source>
        <dbReference type="NCBIfam" id="TIGR00205"/>
    </source>
</evidence>
<comment type="caution">
    <text evidence="6">The sequence shown here is derived from an EMBL/GenBank/DDBJ whole genome shotgun (WGS) entry which is preliminary data.</text>
</comment>
<dbReference type="PANTHER" id="PTHR34653:SF1">
    <property type="entry name" value="FLAGELLAR HOOK-BASAL BODY COMPLEX PROTEIN FLIE"/>
    <property type="match status" value="1"/>
</dbReference>
<keyword evidence="6" id="KW-0282">Flagellum</keyword>
<keyword evidence="6" id="KW-0969">Cilium</keyword>
<evidence type="ECO:0000313" key="6">
    <source>
        <dbReference type="EMBL" id="KVW96077.1"/>
    </source>
</evidence>
<dbReference type="HAMAP" id="MF_00724">
    <property type="entry name" value="FliE"/>
    <property type="match status" value="1"/>
</dbReference>
<dbReference type="EMBL" id="LDUG01000021">
    <property type="protein sequence ID" value="KVW96077.1"/>
    <property type="molecule type" value="Genomic_DNA"/>
</dbReference>
<dbReference type="PATRIC" id="fig|36861.3.peg.1372"/>
<gene>
    <name evidence="4" type="primary">fliE</name>
    <name evidence="6" type="ORF">ABW22_08575</name>
</gene>
<evidence type="ECO:0000256" key="2">
    <source>
        <dbReference type="ARBA" id="ARBA00009272"/>
    </source>
</evidence>
<reference evidence="6 7" key="1">
    <citation type="journal article" date="2015" name="Appl. Environ. Microbiol.">
        <title>Aerobic and Anaerobic Thiosulfate Oxidation by a Cold-Adapted, Subglacial Chemoautotroph.</title>
        <authorList>
            <person name="Harrold Z.R."/>
            <person name="Skidmore M.L."/>
            <person name="Hamilton T.L."/>
            <person name="Desch L."/>
            <person name="Amada K."/>
            <person name="van Gelder W."/>
            <person name="Glover K."/>
            <person name="Roden E.E."/>
            <person name="Boyd E.S."/>
        </authorList>
    </citation>
    <scope>NUCLEOTIDE SEQUENCE [LARGE SCALE GENOMIC DNA]</scope>
    <source>
        <strain evidence="6 7">RG</strain>
    </source>
</reference>
<name>A0A125BCN7_THIDE</name>